<evidence type="ECO:0000313" key="1">
    <source>
        <dbReference type="EMBL" id="MFB9375724.1"/>
    </source>
</evidence>
<accession>A0ABV5LNQ2</accession>
<name>A0ABV5LNQ2_9ACTN</name>
<organism evidence="1 2">
    <name type="scientific">Kineococcus gynurae</name>
    <dbReference type="NCBI Taxonomy" id="452979"/>
    <lineage>
        <taxon>Bacteria</taxon>
        <taxon>Bacillati</taxon>
        <taxon>Actinomycetota</taxon>
        <taxon>Actinomycetes</taxon>
        <taxon>Kineosporiales</taxon>
        <taxon>Kineosporiaceae</taxon>
        <taxon>Kineococcus</taxon>
    </lineage>
</organism>
<keyword evidence="2" id="KW-1185">Reference proteome</keyword>
<dbReference type="RefSeq" id="WP_380140024.1">
    <property type="nucleotide sequence ID" value="NZ_JBHLUI010000012.1"/>
</dbReference>
<proteinExistence type="predicted"/>
<evidence type="ECO:0008006" key="3">
    <source>
        <dbReference type="Google" id="ProtNLM"/>
    </source>
</evidence>
<evidence type="ECO:0000313" key="2">
    <source>
        <dbReference type="Proteomes" id="UP001589748"/>
    </source>
</evidence>
<protein>
    <recommendedName>
        <fullName evidence="3">Oligosaccharide biosynthesis protein Alg14</fullName>
    </recommendedName>
</protein>
<sequence length="157" mass="16547">MVALPRSARLVLVASPGRRLVELARLAEALDARPDSAWVSIRTPESESVLAGRSVAWLPAGPGAARCGPVVARLLTDPDLTALVGTGGAVAVPAVLAALTAGREAHFVETSDRTRGPSAAGRLVAAHPRTRLWTHHLGPGWGPRWHRDIRMDGVRAD</sequence>
<dbReference type="EMBL" id="JBHMDM010000001">
    <property type="protein sequence ID" value="MFB9375724.1"/>
    <property type="molecule type" value="Genomic_DNA"/>
</dbReference>
<comment type="caution">
    <text evidence="1">The sequence shown here is derived from an EMBL/GenBank/DDBJ whole genome shotgun (WGS) entry which is preliminary data.</text>
</comment>
<reference evidence="1 2" key="1">
    <citation type="submission" date="2024-09" db="EMBL/GenBank/DDBJ databases">
        <authorList>
            <person name="Sun Q."/>
            <person name="Mori K."/>
        </authorList>
    </citation>
    <scope>NUCLEOTIDE SEQUENCE [LARGE SCALE GENOMIC DNA]</scope>
    <source>
        <strain evidence="1 2">TISTR 1856</strain>
    </source>
</reference>
<dbReference type="Proteomes" id="UP001589748">
    <property type="component" value="Unassembled WGS sequence"/>
</dbReference>
<gene>
    <name evidence="1" type="ORF">ACFFVI_01965</name>
</gene>